<keyword evidence="4" id="KW-1185">Reference proteome</keyword>
<reference evidence="3 4" key="1">
    <citation type="submission" date="2016-10" db="EMBL/GenBank/DDBJ databases">
        <authorList>
            <person name="de Groot N.N."/>
        </authorList>
    </citation>
    <scope>NUCLEOTIDE SEQUENCE [LARGE SCALE GENOMIC DNA]</scope>
    <source>
        <strain evidence="3 4">DSM 26130</strain>
    </source>
</reference>
<dbReference type="InterPro" id="IPR024467">
    <property type="entry name" value="Xre/MbcA/ParS-like_toxin-bd"/>
</dbReference>
<evidence type="ECO:0000313" key="4">
    <source>
        <dbReference type="Proteomes" id="UP000198598"/>
    </source>
</evidence>
<feature type="domain" description="Antitoxin Xre/MbcA/ParS-like toxin-binding" evidence="1">
    <location>
        <begin position="91"/>
        <end position="138"/>
    </location>
</feature>
<dbReference type="Pfam" id="PF09722">
    <property type="entry name" value="Xre_MbcA_ParS_C"/>
    <property type="match status" value="1"/>
</dbReference>
<dbReference type="EMBL" id="FOLQ01000037">
    <property type="protein sequence ID" value="SFF23698.1"/>
    <property type="molecule type" value="Genomic_DNA"/>
</dbReference>
<dbReference type="GO" id="GO:0003677">
    <property type="term" value="F:DNA binding"/>
    <property type="evidence" value="ECO:0007669"/>
    <property type="project" value="InterPro"/>
</dbReference>
<protein>
    <submittedName>
        <fullName evidence="3">Putative toxin-antitoxin system antitoxin component, TIGR02293 family</fullName>
    </submittedName>
</protein>
<dbReference type="InterPro" id="IPR011979">
    <property type="entry name" value="Antitox_Xre"/>
</dbReference>
<dbReference type="InterPro" id="IPR046847">
    <property type="entry name" value="Xre-like_HTH"/>
</dbReference>
<accession>A0A1I2H2D8</accession>
<name>A0A1I2H2D8_9BACT</name>
<proteinExistence type="predicted"/>
<evidence type="ECO:0000259" key="1">
    <source>
        <dbReference type="Pfam" id="PF09722"/>
    </source>
</evidence>
<sequence>MATQAPAYSSEQNPFPQPLTALQLIDRSRQGLMGTEAGRIAGLLGVTDKEMAGLLNQSVATFHRQAKAGRLDASTSEKLLLLGRLAGYGATVFQDQGKFNRWLRRPLRLLGDRSPLDLLDSPTGVQLIEDILGRIDYGVFS</sequence>
<dbReference type="Proteomes" id="UP000198598">
    <property type="component" value="Unassembled WGS sequence"/>
</dbReference>
<dbReference type="AlphaFoldDB" id="A0A1I2H2D8"/>
<evidence type="ECO:0000259" key="2">
    <source>
        <dbReference type="Pfam" id="PF20432"/>
    </source>
</evidence>
<gene>
    <name evidence="3" type="ORF">SAMN05216167_13725</name>
</gene>
<dbReference type="RefSeq" id="WP_093834681.1">
    <property type="nucleotide sequence ID" value="NZ_FOLQ01000037.1"/>
</dbReference>
<evidence type="ECO:0000313" key="3">
    <source>
        <dbReference type="EMBL" id="SFF23698.1"/>
    </source>
</evidence>
<dbReference type="OrthoDB" id="5770459at2"/>
<dbReference type="NCBIfam" id="TIGR02293">
    <property type="entry name" value="TAS_TIGR02293"/>
    <property type="match status" value="1"/>
</dbReference>
<organism evidence="3 4">
    <name type="scientific">Spirosoma endophyticum</name>
    <dbReference type="NCBI Taxonomy" id="662367"/>
    <lineage>
        <taxon>Bacteria</taxon>
        <taxon>Pseudomonadati</taxon>
        <taxon>Bacteroidota</taxon>
        <taxon>Cytophagia</taxon>
        <taxon>Cytophagales</taxon>
        <taxon>Cytophagaceae</taxon>
        <taxon>Spirosoma</taxon>
    </lineage>
</organism>
<dbReference type="Pfam" id="PF20432">
    <property type="entry name" value="Xre-like-HTH"/>
    <property type="match status" value="1"/>
</dbReference>
<dbReference type="STRING" id="662367.SAMN05216167_13725"/>
<feature type="domain" description="Antitoxin Xre-like helix-turn-helix" evidence="2">
    <location>
        <begin position="24"/>
        <end position="82"/>
    </location>
</feature>